<feature type="domain" description="HAT C-terminal dimerisation" evidence="1">
    <location>
        <begin position="83"/>
        <end position="137"/>
    </location>
</feature>
<dbReference type="GO" id="GO:0046983">
    <property type="term" value="F:protein dimerization activity"/>
    <property type="evidence" value="ECO:0007669"/>
    <property type="project" value="InterPro"/>
</dbReference>
<comment type="caution">
    <text evidence="2">The sequence shown here is derived from an EMBL/GenBank/DDBJ whole genome shotgun (WGS) entry which is preliminary data.</text>
</comment>
<evidence type="ECO:0000313" key="3">
    <source>
        <dbReference type="Proteomes" id="UP000886611"/>
    </source>
</evidence>
<keyword evidence="3" id="KW-1185">Reference proteome</keyword>
<feature type="non-terminal residue" evidence="2">
    <location>
        <position position="1"/>
    </location>
</feature>
<dbReference type="InterPro" id="IPR012337">
    <property type="entry name" value="RNaseH-like_sf"/>
</dbReference>
<evidence type="ECO:0000259" key="1">
    <source>
        <dbReference type="Pfam" id="PF05699"/>
    </source>
</evidence>
<dbReference type="PANTHER" id="PTHR46880:SF5">
    <property type="entry name" value="DUF4371 DOMAIN-CONTAINING PROTEIN"/>
    <property type="match status" value="1"/>
</dbReference>
<dbReference type="SUPFAM" id="SSF53098">
    <property type="entry name" value="Ribonuclease H-like"/>
    <property type="match status" value="1"/>
</dbReference>
<dbReference type="AlphaFoldDB" id="A0A8X8BMQ9"/>
<dbReference type="PANTHER" id="PTHR46880">
    <property type="entry name" value="RAS-ASSOCIATING DOMAIN-CONTAINING PROTEIN"/>
    <property type="match status" value="1"/>
</dbReference>
<dbReference type="EMBL" id="JAATIS010005064">
    <property type="protein sequence ID" value="KAG2459766.1"/>
    <property type="molecule type" value="Genomic_DNA"/>
</dbReference>
<gene>
    <name evidence="2" type="primary">Znf862_0</name>
    <name evidence="2" type="ORF">GTO96_0022097</name>
</gene>
<protein>
    <submittedName>
        <fullName evidence="2">ZN862 protein</fullName>
    </submittedName>
</protein>
<sequence length="166" mass="19083">MLFKTVIYDKYLETVVERLDARFPDMTIISSFSKVFNAETHDSSKSAESSRQEWTVVSKMFRSQSYKDFSPKQILLKMATTSELKESFPDVARLAHIGLVIPVSTAECERGFSVLKRIKTCLRNRMNKSTLNNLMLISLEDPDLGDFDYGKAADNWASRKKRRINI</sequence>
<dbReference type="Proteomes" id="UP000886611">
    <property type="component" value="Unassembled WGS sequence"/>
</dbReference>
<evidence type="ECO:0000313" key="2">
    <source>
        <dbReference type="EMBL" id="KAG2459766.1"/>
    </source>
</evidence>
<dbReference type="Pfam" id="PF05699">
    <property type="entry name" value="Dimer_Tnp_hAT"/>
    <property type="match status" value="1"/>
</dbReference>
<proteinExistence type="predicted"/>
<dbReference type="InterPro" id="IPR008906">
    <property type="entry name" value="HATC_C_dom"/>
</dbReference>
<accession>A0A8X8BMQ9</accession>
<reference evidence="2 3" key="1">
    <citation type="journal article" date="2021" name="Cell">
        <title>Tracing the genetic footprints of vertebrate landing in non-teleost ray-finned fishes.</title>
        <authorList>
            <person name="Bi X."/>
            <person name="Wang K."/>
            <person name="Yang L."/>
            <person name="Pan H."/>
            <person name="Jiang H."/>
            <person name="Wei Q."/>
            <person name="Fang M."/>
            <person name="Yu H."/>
            <person name="Zhu C."/>
            <person name="Cai Y."/>
            <person name="He Y."/>
            <person name="Gan X."/>
            <person name="Zeng H."/>
            <person name="Yu D."/>
            <person name="Zhu Y."/>
            <person name="Jiang H."/>
            <person name="Qiu Q."/>
            <person name="Yang H."/>
            <person name="Zhang Y.E."/>
            <person name="Wang W."/>
            <person name="Zhu M."/>
            <person name="He S."/>
            <person name="Zhang G."/>
        </authorList>
    </citation>
    <scope>NUCLEOTIDE SEQUENCE [LARGE SCALE GENOMIC DNA]</scope>
    <source>
        <strain evidence="2">Bchr_013</strain>
    </source>
</reference>
<name>A0A8X8BMQ9_POLSE</name>
<organism evidence="2 3">
    <name type="scientific">Polypterus senegalus</name>
    <name type="common">Senegal bichir</name>
    <dbReference type="NCBI Taxonomy" id="55291"/>
    <lineage>
        <taxon>Eukaryota</taxon>
        <taxon>Metazoa</taxon>
        <taxon>Chordata</taxon>
        <taxon>Craniata</taxon>
        <taxon>Vertebrata</taxon>
        <taxon>Euteleostomi</taxon>
        <taxon>Actinopterygii</taxon>
        <taxon>Polypteriformes</taxon>
        <taxon>Polypteridae</taxon>
        <taxon>Polypterus</taxon>
    </lineage>
</organism>
<feature type="non-terminal residue" evidence="2">
    <location>
        <position position="166"/>
    </location>
</feature>